<evidence type="ECO:0000313" key="2">
    <source>
        <dbReference type="Proteomes" id="UP001629235"/>
    </source>
</evidence>
<dbReference type="EMBL" id="JAQQDW010000108">
    <property type="protein sequence ID" value="MFM0108243.1"/>
    <property type="molecule type" value="Genomic_DNA"/>
</dbReference>
<accession>A0ACC7NKZ4</accession>
<reference evidence="1 2" key="1">
    <citation type="journal article" date="2024" name="Chem. Sci.">
        <title>Discovery of megapolipeptins by genome mining of a Burkholderiales bacteria collection.</title>
        <authorList>
            <person name="Paulo B.S."/>
            <person name="Recchia M.J.J."/>
            <person name="Lee S."/>
            <person name="Fergusson C.H."/>
            <person name="Romanowski S.B."/>
            <person name="Hernandez A."/>
            <person name="Krull N."/>
            <person name="Liu D.Y."/>
            <person name="Cavanagh H."/>
            <person name="Bos A."/>
            <person name="Gray C.A."/>
            <person name="Murphy B.T."/>
            <person name="Linington R.G."/>
            <person name="Eustaquio A.S."/>
        </authorList>
    </citation>
    <scope>NUCLEOTIDE SEQUENCE [LARGE SCALE GENOMIC DNA]</scope>
    <source>
        <strain evidence="1 2">RL18-126-BIB-B</strain>
    </source>
</reference>
<sequence>MGVAKNAARNYLRAAGISLRDLLTVDRRAQIAITERGDKKVNERFRKFFEVEENSLPVPRLRCRLEFRPETDTTGTCRYLSFWAADGETDFYPVQRSRGVKWFVSLFLLLSASETTRRGRLLLLDEPGAWLHIRAQRNLLRLLNAVEGDVQVVYTTHSPQLIEYDKLYRVRAVQRTTGQPSGPTKIIDAAHLGSATSDTLSPLYTAIGADLSHQQHIQKSDNVLLEEISGFYYLSAFWQLTDAHNQHIS</sequence>
<name>A0ACC7NKZ4_9BURK</name>
<keyword evidence="2" id="KW-1185">Reference proteome</keyword>
<comment type="caution">
    <text evidence="1">The sequence shown here is derived from an EMBL/GenBank/DDBJ whole genome shotgun (WGS) entry which is preliminary data.</text>
</comment>
<protein>
    <submittedName>
        <fullName evidence="1">AAA family ATPase</fullName>
    </submittedName>
</protein>
<proteinExistence type="predicted"/>
<evidence type="ECO:0000313" key="1">
    <source>
        <dbReference type="EMBL" id="MFM0108243.1"/>
    </source>
</evidence>
<organism evidence="1 2">
    <name type="scientific">Paraburkholderia rhynchosiae</name>
    <dbReference type="NCBI Taxonomy" id="487049"/>
    <lineage>
        <taxon>Bacteria</taxon>
        <taxon>Pseudomonadati</taxon>
        <taxon>Pseudomonadota</taxon>
        <taxon>Betaproteobacteria</taxon>
        <taxon>Burkholderiales</taxon>
        <taxon>Burkholderiaceae</taxon>
        <taxon>Paraburkholderia</taxon>
    </lineage>
</organism>
<dbReference type="Proteomes" id="UP001629235">
    <property type="component" value="Unassembled WGS sequence"/>
</dbReference>
<gene>
    <name evidence="1" type="ORF">PQR01_33590</name>
</gene>